<organism evidence="2 3">
    <name type="scientific">Candidatus Venteria ishoeyi</name>
    <dbReference type="NCBI Taxonomy" id="1899563"/>
    <lineage>
        <taxon>Bacteria</taxon>
        <taxon>Pseudomonadati</taxon>
        <taxon>Pseudomonadota</taxon>
        <taxon>Gammaproteobacteria</taxon>
        <taxon>Thiotrichales</taxon>
        <taxon>Thiotrichaceae</taxon>
        <taxon>Venteria</taxon>
    </lineage>
</organism>
<proteinExistence type="predicted"/>
<name>A0A1H6F8M4_9GAMM</name>
<gene>
    <name evidence="2" type="ORF">MBHS_01188</name>
</gene>
<dbReference type="EMBL" id="FMSV02000199">
    <property type="protein sequence ID" value="SEH05335.1"/>
    <property type="molecule type" value="Genomic_DNA"/>
</dbReference>
<dbReference type="AlphaFoldDB" id="A0A1H6F8M4"/>
<protein>
    <submittedName>
        <fullName evidence="2">Uncharacterized protein</fullName>
    </submittedName>
</protein>
<evidence type="ECO:0000256" key="1">
    <source>
        <dbReference type="SAM" id="MobiDB-lite"/>
    </source>
</evidence>
<keyword evidence="3" id="KW-1185">Reference proteome</keyword>
<feature type="region of interest" description="Disordered" evidence="1">
    <location>
        <begin position="50"/>
        <end position="72"/>
    </location>
</feature>
<accession>A0A1H6F8M4</accession>
<reference evidence="2 3" key="1">
    <citation type="submission" date="2016-10" db="EMBL/GenBank/DDBJ databases">
        <authorList>
            <person name="de Groot N.N."/>
        </authorList>
    </citation>
    <scope>NUCLEOTIDE SEQUENCE [LARGE SCALE GENOMIC DNA]</scope>
    <source>
        <strain evidence="2">MBHS1</strain>
    </source>
</reference>
<evidence type="ECO:0000313" key="3">
    <source>
        <dbReference type="Proteomes" id="UP000236724"/>
    </source>
</evidence>
<sequence length="231" mass="24263">MAVSDSSGNLFSTVTNVPKVPNATFGTILATFDTGLFLGVVELPESSFSSVSPVLDAGDKPNERAKSTNSDKSADGFCGDWLFPPPKSMILMLSIRSIGFAMAANILSKANPSLPRPFSKIMGSSLAIVSSRNKSLLLLSKVFNARAIFSSASAIARTFCLSPSTSANKCCLNASSSICSNFSFIFAETSSEIAFASASHFASSKRVVNSKDSFNLFCSATTTSDSACFCL</sequence>
<evidence type="ECO:0000313" key="2">
    <source>
        <dbReference type="EMBL" id="SEH05335.1"/>
    </source>
</evidence>
<dbReference type="Proteomes" id="UP000236724">
    <property type="component" value="Unassembled WGS sequence"/>
</dbReference>
<feature type="compositionally biased region" description="Basic and acidic residues" evidence="1">
    <location>
        <begin position="57"/>
        <end position="66"/>
    </location>
</feature>